<dbReference type="Pfam" id="PF12854">
    <property type="entry name" value="PPR_1"/>
    <property type="match status" value="1"/>
</dbReference>
<dbReference type="EMBL" id="ASHM01061979">
    <property type="protein sequence ID" value="PNX90164.1"/>
    <property type="molecule type" value="Genomic_DNA"/>
</dbReference>
<sequence>FLWFVLSMVASTVMLGLRPEDQNNPFGQFGPVKHEKGVGASATSSLSVPKNRCGFQIINIWLRWVMGVAPNVRSYTIVINGFCKIKMVDEAINLFNEMHSRKIIPNVVSYTTLIDGSCNVGRLEDALEIFKDLLVKGYNLNVYTYTVIIKGFCKTGMFDEALTVLSKWKTLVAF</sequence>
<name>A0A2K3MHC2_TRIPR</name>
<dbReference type="PANTHER" id="PTHR47941">
    <property type="entry name" value="PENTATRICOPEPTIDE REPEAT-CONTAINING PROTEIN 3, MITOCHONDRIAL"/>
    <property type="match status" value="1"/>
</dbReference>
<feature type="repeat" description="PPR" evidence="3">
    <location>
        <begin position="71"/>
        <end position="105"/>
    </location>
</feature>
<dbReference type="InterPro" id="IPR011990">
    <property type="entry name" value="TPR-like_helical_dom_sf"/>
</dbReference>
<evidence type="ECO:0000256" key="3">
    <source>
        <dbReference type="PROSITE-ProRule" id="PRU00708"/>
    </source>
</evidence>
<dbReference type="InterPro" id="IPR002885">
    <property type="entry name" value="PPR_rpt"/>
</dbReference>
<reference evidence="5 6" key="2">
    <citation type="journal article" date="2017" name="Front. Plant Sci.">
        <title>Gene Classification and Mining of Molecular Markers Useful in Red Clover (Trifolium pratense) Breeding.</title>
        <authorList>
            <person name="Istvanek J."/>
            <person name="Dluhosova J."/>
            <person name="Dluhos P."/>
            <person name="Patkova L."/>
            <person name="Nedelnik J."/>
            <person name="Repkova J."/>
        </authorList>
    </citation>
    <scope>NUCLEOTIDE SEQUENCE [LARGE SCALE GENOMIC DNA]</scope>
    <source>
        <strain evidence="6">cv. Tatra</strain>
        <tissue evidence="5">Young leaves</tissue>
    </source>
</reference>
<dbReference type="Pfam" id="PF13041">
    <property type="entry name" value="PPR_2"/>
    <property type="match status" value="1"/>
</dbReference>
<gene>
    <name evidence="5" type="ORF">L195_g046287</name>
</gene>
<evidence type="ECO:0000256" key="1">
    <source>
        <dbReference type="ARBA" id="ARBA00007626"/>
    </source>
</evidence>
<feature type="non-terminal residue" evidence="5">
    <location>
        <position position="1"/>
    </location>
</feature>
<dbReference type="PROSITE" id="PS51375">
    <property type="entry name" value="PPR"/>
    <property type="match status" value="3"/>
</dbReference>
<keyword evidence="4" id="KW-0732">Signal</keyword>
<evidence type="ECO:0000256" key="2">
    <source>
        <dbReference type="ARBA" id="ARBA00022737"/>
    </source>
</evidence>
<evidence type="ECO:0000256" key="4">
    <source>
        <dbReference type="SAM" id="SignalP"/>
    </source>
</evidence>
<dbReference type="NCBIfam" id="TIGR00756">
    <property type="entry name" value="PPR"/>
    <property type="match status" value="3"/>
</dbReference>
<accession>A0A2K3MHC2</accession>
<feature type="chain" id="PRO_5014444239" evidence="4">
    <location>
        <begin position="17"/>
        <end position="174"/>
    </location>
</feature>
<evidence type="ECO:0000313" key="6">
    <source>
        <dbReference type="Proteomes" id="UP000236291"/>
    </source>
</evidence>
<comment type="caution">
    <text evidence="5">The sequence shown here is derived from an EMBL/GenBank/DDBJ whole genome shotgun (WGS) entry which is preliminary data.</text>
</comment>
<dbReference type="Gene3D" id="1.25.40.10">
    <property type="entry name" value="Tetratricopeptide repeat domain"/>
    <property type="match status" value="1"/>
</dbReference>
<feature type="signal peptide" evidence="4">
    <location>
        <begin position="1"/>
        <end position="16"/>
    </location>
</feature>
<keyword evidence="2" id="KW-0677">Repeat</keyword>
<protein>
    <submittedName>
        <fullName evidence="5">Pentatricopeptide (PPR) repeat protein</fullName>
    </submittedName>
</protein>
<proteinExistence type="inferred from homology"/>
<evidence type="ECO:0000313" key="5">
    <source>
        <dbReference type="EMBL" id="PNX90164.1"/>
    </source>
</evidence>
<comment type="similarity">
    <text evidence="1">Belongs to the PPR family. P subfamily.</text>
</comment>
<feature type="repeat" description="PPR" evidence="3">
    <location>
        <begin position="141"/>
        <end position="171"/>
    </location>
</feature>
<feature type="repeat" description="PPR" evidence="3">
    <location>
        <begin position="106"/>
        <end position="140"/>
    </location>
</feature>
<dbReference type="STRING" id="57577.A0A2K3MHC2"/>
<organism evidence="5 6">
    <name type="scientific">Trifolium pratense</name>
    <name type="common">Red clover</name>
    <dbReference type="NCBI Taxonomy" id="57577"/>
    <lineage>
        <taxon>Eukaryota</taxon>
        <taxon>Viridiplantae</taxon>
        <taxon>Streptophyta</taxon>
        <taxon>Embryophyta</taxon>
        <taxon>Tracheophyta</taxon>
        <taxon>Spermatophyta</taxon>
        <taxon>Magnoliopsida</taxon>
        <taxon>eudicotyledons</taxon>
        <taxon>Gunneridae</taxon>
        <taxon>Pentapetalae</taxon>
        <taxon>rosids</taxon>
        <taxon>fabids</taxon>
        <taxon>Fabales</taxon>
        <taxon>Fabaceae</taxon>
        <taxon>Papilionoideae</taxon>
        <taxon>50 kb inversion clade</taxon>
        <taxon>NPAAA clade</taxon>
        <taxon>Hologalegina</taxon>
        <taxon>IRL clade</taxon>
        <taxon>Trifolieae</taxon>
        <taxon>Trifolium</taxon>
    </lineage>
</organism>
<dbReference type="AlphaFoldDB" id="A0A2K3MHC2"/>
<dbReference type="Proteomes" id="UP000236291">
    <property type="component" value="Unassembled WGS sequence"/>
</dbReference>
<reference evidence="5 6" key="1">
    <citation type="journal article" date="2014" name="Am. J. Bot.">
        <title>Genome assembly and annotation for red clover (Trifolium pratense; Fabaceae).</title>
        <authorList>
            <person name="Istvanek J."/>
            <person name="Jaros M."/>
            <person name="Krenek A."/>
            <person name="Repkova J."/>
        </authorList>
    </citation>
    <scope>NUCLEOTIDE SEQUENCE [LARGE SCALE GENOMIC DNA]</scope>
    <source>
        <strain evidence="6">cv. Tatra</strain>
        <tissue evidence="5">Young leaves</tissue>
    </source>
</reference>